<protein>
    <submittedName>
        <fullName evidence="1">Uracil-DNA glycosylase</fullName>
    </submittedName>
</protein>
<dbReference type="InterPro" id="IPR036895">
    <property type="entry name" value="Uracil-DNA_glycosylase-like_sf"/>
</dbReference>
<organism evidence="1 2">
    <name type="scientific">Pseudomonas allii</name>
    <dbReference type="NCBI Taxonomy" id="2740531"/>
    <lineage>
        <taxon>Bacteria</taxon>
        <taxon>Pseudomonadati</taxon>
        <taxon>Pseudomonadota</taxon>
        <taxon>Gammaproteobacteria</taxon>
        <taxon>Pseudomonadales</taxon>
        <taxon>Pseudomonadaceae</taxon>
        <taxon>Pseudomonas</taxon>
    </lineage>
</organism>
<name>A0A7Y8RKQ7_9PSED</name>
<accession>A0A7Y8RKQ7</accession>
<comment type="caution">
    <text evidence="1">The sequence shown here is derived from an EMBL/GenBank/DDBJ whole genome shotgun (WGS) entry which is preliminary data.</text>
</comment>
<dbReference type="Proteomes" id="UP000543908">
    <property type="component" value="Unassembled WGS sequence"/>
</dbReference>
<evidence type="ECO:0000313" key="2">
    <source>
        <dbReference type="Proteomes" id="UP000543908"/>
    </source>
</evidence>
<proteinExistence type="predicted"/>
<reference evidence="1 2" key="1">
    <citation type="submission" date="2020-05" db="EMBL/GenBank/DDBJ databases">
        <title>Onion-isolated Pseudomonas sp.</title>
        <authorList>
            <person name="Fujikawa T."/>
            <person name="Sawada H."/>
        </authorList>
    </citation>
    <scope>NUCLEOTIDE SEQUENCE [LARGE SCALE GENOMIC DNA]</scope>
    <source>
        <strain evidence="1 2">MAFF 301512</strain>
    </source>
</reference>
<sequence>MTPTSFVKALAEFSLDNVFNPYADTCPVHDRAGAAASRRKNLKSYLQAVSDLGADTIWMGRDLGYRGGRRTGLALTDEFHLPEMTRVYPGCESQQATRGPAIAERTAAEIWAILKAVDVPPLLWNVFPFHPHEPGNPFTNRKFSARELALVDELNSELFSWLRISKIIAIGQDAANYASRFGLPVETIRHPSYGGVRDFRAGMARLYNLRPQIAQESRQVSLL</sequence>
<gene>
    <name evidence="1" type="ORF">HT123_06305</name>
</gene>
<evidence type="ECO:0000313" key="1">
    <source>
        <dbReference type="EMBL" id="NWN60822.1"/>
    </source>
</evidence>
<dbReference type="CDD" id="cd10035">
    <property type="entry name" value="UDG_like"/>
    <property type="match status" value="1"/>
</dbReference>
<dbReference type="SUPFAM" id="SSF52141">
    <property type="entry name" value="Uracil-DNA glycosylase-like"/>
    <property type="match status" value="1"/>
</dbReference>
<dbReference type="RefSeq" id="WP_179029953.1">
    <property type="nucleotide sequence ID" value="NZ_JABUHS010000040.1"/>
</dbReference>
<dbReference type="EMBL" id="JABUHS010000040">
    <property type="protein sequence ID" value="NWN60822.1"/>
    <property type="molecule type" value="Genomic_DNA"/>
</dbReference>
<dbReference type="AlphaFoldDB" id="A0A7Y8RKQ7"/>